<evidence type="ECO:0000256" key="1">
    <source>
        <dbReference type="SAM" id="Phobius"/>
    </source>
</evidence>
<organism evidence="2 3">
    <name type="scientific">Pelagibacterium lacus</name>
    <dbReference type="NCBI Taxonomy" id="2282655"/>
    <lineage>
        <taxon>Bacteria</taxon>
        <taxon>Pseudomonadati</taxon>
        <taxon>Pseudomonadota</taxon>
        <taxon>Alphaproteobacteria</taxon>
        <taxon>Hyphomicrobiales</taxon>
        <taxon>Devosiaceae</taxon>
        <taxon>Pelagibacterium</taxon>
    </lineage>
</organism>
<dbReference type="AlphaFoldDB" id="A0A369VZT2"/>
<dbReference type="Pfam" id="PF05656">
    <property type="entry name" value="DUF805"/>
    <property type="match status" value="1"/>
</dbReference>
<keyword evidence="1" id="KW-1133">Transmembrane helix</keyword>
<evidence type="ECO:0000313" key="3">
    <source>
        <dbReference type="Proteomes" id="UP000253759"/>
    </source>
</evidence>
<keyword evidence="1" id="KW-0472">Membrane</keyword>
<dbReference type="GO" id="GO:0005886">
    <property type="term" value="C:plasma membrane"/>
    <property type="evidence" value="ECO:0007669"/>
    <property type="project" value="TreeGrafter"/>
</dbReference>
<dbReference type="InterPro" id="IPR008523">
    <property type="entry name" value="DUF805"/>
</dbReference>
<feature type="transmembrane region" description="Helical" evidence="1">
    <location>
        <begin position="158"/>
        <end position="178"/>
    </location>
</feature>
<keyword evidence="1" id="KW-0812">Transmembrane</keyword>
<protein>
    <submittedName>
        <fullName evidence="2">DUF805 domain-containing protein</fullName>
    </submittedName>
</protein>
<accession>A0A369VZT2</accession>
<dbReference type="PANTHER" id="PTHR34980">
    <property type="entry name" value="INNER MEMBRANE PROTEIN-RELATED-RELATED"/>
    <property type="match status" value="1"/>
</dbReference>
<dbReference type="PANTHER" id="PTHR34980:SF3">
    <property type="entry name" value="BLR8105 PROTEIN"/>
    <property type="match status" value="1"/>
</dbReference>
<gene>
    <name evidence="2" type="ORF">DVH29_14055</name>
</gene>
<feature type="transmembrane region" description="Helical" evidence="1">
    <location>
        <begin position="198"/>
        <end position="218"/>
    </location>
</feature>
<comment type="caution">
    <text evidence="2">The sequence shown here is derived from an EMBL/GenBank/DDBJ whole genome shotgun (WGS) entry which is preliminary data.</text>
</comment>
<name>A0A369VZT2_9HYPH</name>
<evidence type="ECO:0000313" key="2">
    <source>
        <dbReference type="EMBL" id="RDE07924.1"/>
    </source>
</evidence>
<sequence length="242" mass="25925">MLQTIESVADLLCLAERMRGAFPSASPMLMIIRTPLNEGGAHFRTQIRWFVTDMALLGSTRFGTRHIRMCNGLTKGTGMNLRYLYTSFEGRINRKPFWIASLILFVIAIVISFAVLMPISAGNATMGALAGLIVSLAFLYPGAALGVKRLHDRGKSGLLMAVFIAPGLISQLCDLLGITGSYQTIAGQSIHMPNTLGWVLNLVTLVVAIWALVTLGFLKGTSGANSYGPDPLVGEAQEAVPG</sequence>
<proteinExistence type="predicted"/>
<feature type="transmembrane region" description="Helical" evidence="1">
    <location>
        <begin position="125"/>
        <end position="146"/>
    </location>
</feature>
<reference evidence="3" key="1">
    <citation type="submission" date="2018-07" db="EMBL/GenBank/DDBJ databases">
        <authorList>
            <person name="Liu B.-T."/>
            <person name="Du Z."/>
        </authorList>
    </citation>
    <scope>NUCLEOTIDE SEQUENCE [LARGE SCALE GENOMIC DNA]</scope>
    <source>
        <strain evidence="3">XYN52</strain>
    </source>
</reference>
<keyword evidence="3" id="KW-1185">Reference proteome</keyword>
<feature type="transmembrane region" description="Helical" evidence="1">
    <location>
        <begin position="97"/>
        <end position="119"/>
    </location>
</feature>
<dbReference type="EMBL" id="QQNH01000028">
    <property type="protein sequence ID" value="RDE07924.1"/>
    <property type="molecule type" value="Genomic_DNA"/>
</dbReference>
<dbReference type="Proteomes" id="UP000253759">
    <property type="component" value="Unassembled WGS sequence"/>
</dbReference>